<sequence length="137" mass="16088">SGIIDRKNECLETIWNSPDPQNCSFYSQCVNGFYYFKNCPSNQLFDPFKKQCSSYSACYHGCKTSNDKVGILLKSNIYYDCQTKSFRSCKDGWRFDLKEKNCLRPLLNNVFEFRKFGYFSNVLLAERNVLDKRLCLN</sequence>
<dbReference type="Gene3D" id="2.170.140.10">
    <property type="entry name" value="Chitin binding domain"/>
    <property type="match status" value="1"/>
</dbReference>
<dbReference type="InterPro" id="IPR002557">
    <property type="entry name" value="Chitin-bd_dom"/>
</dbReference>
<evidence type="ECO:0000313" key="3">
    <source>
        <dbReference type="Proteomes" id="UP000663879"/>
    </source>
</evidence>
<proteinExistence type="predicted"/>
<protein>
    <recommendedName>
        <fullName evidence="1">Chitin-binding type-2 domain-containing protein</fullName>
    </recommendedName>
</protein>
<dbReference type="GO" id="GO:0008061">
    <property type="term" value="F:chitin binding"/>
    <property type="evidence" value="ECO:0007669"/>
    <property type="project" value="InterPro"/>
</dbReference>
<name>A0A814T0E3_9BILA</name>
<feature type="non-terminal residue" evidence="2">
    <location>
        <position position="1"/>
    </location>
</feature>
<accession>A0A814T0E3</accession>
<dbReference type="Proteomes" id="UP000663879">
    <property type="component" value="Unassembled WGS sequence"/>
</dbReference>
<keyword evidence="3" id="KW-1185">Reference proteome</keyword>
<dbReference type="InterPro" id="IPR036508">
    <property type="entry name" value="Chitin-bd_dom_sf"/>
</dbReference>
<dbReference type="GO" id="GO:0005576">
    <property type="term" value="C:extracellular region"/>
    <property type="evidence" value="ECO:0007669"/>
    <property type="project" value="InterPro"/>
</dbReference>
<dbReference type="OrthoDB" id="9987187at2759"/>
<gene>
    <name evidence="2" type="ORF">OXX778_LOCUS23420</name>
</gene>
<evidence type="ECO:0000259" key="1">
    <source>
        <dbReference type="PROSITE" id="PS50940"/>
    </source>
</evidence>
<dbReference type="SUPFAM" id="SSF57625">
    <property type="entry name" value="Invertebrate chitin-binding proteins"/>
    <property type="match status" value="1"/>
</dbReference>
<organism evidence="2 3">
    <name type="scientific">Brachionus calyciflorus</name>
    <dbReference type="NCBI Taxonomy" id="104777"/>
    <lineage>
        <taxon>Eukaryota</taxon>
        <taxon>Metazoa</taxon>
        <taxon>Spiralia</taxon>
        <taxon>Gnathifera</taxon>
        <taxon>Rotifera</taxon>
        <taxon>Eurotatoria</taxon>
        <taxon>Monogononta</taxon>
        <taxon>Pseudotrocha</taxon>
        <taxon>Ploima</taxon>
        <taxon>Brachionidae</taxon>
        <taxon>Brachionus</taxon>
    </lineage>
</organism>
<comment type="caution">
    <text evidence="2">The sequence shown here is derived from an EMBL/GenBank/DDBJ whole genome shotgun (WGS) entry which is preliminary data.</text>
</comment>
<feature type="domain" description="Chitin-binding type-2" evidence="1">
    <location>
        <begin position="7"/>
        <end position="60"/>
    </location>
</feature>
<reference evidence="2" key="1">
    <citation type="submission" date="2021-02" db="EMBL/GenBank/DDBJ databases">
        <authorList>
            <person name="Nowell W R."/>
        </authorList>
    </citation>
    <scope>NUCLEOTIDE SEQUENCE</scope>
    <source>
        <strain evidence="2">Ploen Becks lab</strain>
    </source>
</reference>
<evidence type="ECO:0000313" key="2">
    <source>
        <dbReference type="EMBL" id="CAF1154658.1"/>
    </source>
</evidence>
<dbReference type="AlphaFoldDB" id="A0A814T0E3"/>
<dbReference type="EMBL" id="CAJNOC010012641">
    <property type="protein sequence ID" value="CAF1154658.1"/>
    <property type="molecule type" value="Genomic_DNA"/>
</dbReference>
<dbReference type="PROSITE" id="PS50940">
    <property type="entry name" value="CHIT_BIND_II"/>
    <property type="match status" value="1"/>
</dbReference>